<comment type="subcellular location">
    <subcellularLocation>
        <location evidence="1">Mitochondrion</location>
    </subcellularLocation>
</comment>
<keyword evidence="5" id="KW-0687">Ribonucleoprotein</keyword>
<dbReference type="GO" id="GO:0003735">
    <property type="term" value="F:structural constituent of ribosome"/>
    <property type="evidence" value="ECO:0007669"/>
    <property type="project" value="EnsemblFungi"/>
</dbReference>
<name>A0A1E3Q6G6_LIPST</name>
<dbReference type="InterPro" id="IPR011332">
    <property type="entry name" value="Ribosomal_zn-bd"/>
</dbReference>
<proteinExistence type="inferred from homology"/>
<keyword evidence="8" id="KW-1185">Reference proteome</keyword>
<dbReference type="SUPFAM" id="SSF57829">
    <property type="entry name" value="Zn-binding ribosomal proteins"/>
    <property type="match status" value="1"/>
</dbReference>
<dbReference type="NCBIfam" id="TIGR01023">
    <property type="entry name" value="rpmG_bact"/>
    <property type="match status" value="1"/>
</dbReference>
<dbReference type="OrthoDB" id="275534at2759"/>
<gene>
    <name evidence="7" type="ORF">LIPSTDRAFT_72194</name>
</gene>
<dbReference type="PANTHER" id="PTHR47037:SF1">
    <property type="entry name" value="LARGE RIBOSOMAL SUBUNIT PROTEIN BL33M"/>
    <property type="match status" value="1"/>
</dbReference>
<comment type="similarity">
    <text evidence="2">Belongs to the bacterial ribosomal protein bL33 family.</text>
</comment>
<dbReference type="STRING" id="675824.A0A1E3Q6G6"/>
<dbReference type="InterPro" id="IPR038584">
    <property type="entry name" value="Ribosomal_bL33_sf"/>
</dbReference>
<evidence type="ECO:0000256" key="5">
    <source>
        <dbReference type="ARBA" id="ARBA00023274"/>
    </source>
</evidence>
<evidence type="ECO:0000313" key="7">
    <source>
        <dbReference type="EMBL" id="ODQ72597.1"/>
    </source>
</evidence>
<dbReference type="Proteomes" id="UP000094385">
    <property type="component" value="Unassembled WGS sequence"/>
</dbReference>
<dbReference type="GO" id="GO:0005762">
    <property type="term" value="C:mitochondrial large ribosomal subunit"/>
    <property type="evidence" value="ECO:0007669"/>
    <property type="project" value="EnsemblFungi"/>
</dbReference>
<evidence type="ECO:0000256" key="3">
    <source>
        <dbReference type="ARBA" id="ARBA00022980"/>
    </source>
</evidence>
<dbReference type="AlphaFoldDB" id="A0A1E3Q6G6"/>
<dbReference type="InterPro" id="IPR001705">
    <property type="entry name" value="Ribosomal_bL33"/>
</dbReference>
<keyword evidence="4" id="KW-0496">Mitochondrion</keyword>
<accession>A0A1E3Q6G6</accession>
<sequence length="73" mass="8457">MAKKQKGRLTLVKLVSTAATGYMKAMYRPRQAPPMVQIRYDPIAKRHVLFEEAKKRRLGDQKVWGFGKPLDKK</sequence>
<dbReference type="InterPro" id="IPR052008">
    <property type="entry name" value="Mitoribosomal_protein_bL33"/>
</dbReference>
<organism evidence="7 8">
    <name type="scientific">Lipomyces starkeyi NRRL Y-11557</name>
    <dbReference type="NCBI Taxonomy" id="675824"/>
    <lineage>
        <taxon>Eukaryota</taxon>
        <taxon>Fungi</taxon>
        <taxon>Dikarya</taxon>
        <taxon>Ascomycota</taxon>
        <taxon>Saccharomycotina</taxon>
        <taxon>Lipomycetes</taxon>
        <taxon>Lipomycetales</taxon>
        <taxon>Lipomycetaceae</taxon>
        <taxon>Lipomyces</taxon>
    </lineage>
</organism>
<dbReference type="EMBL" id="KV454295">
    <property type="protein sequence ID" value="ODQ72597.1"/>
    <property type="molecule type" value="Genomic_DNA"/>
</dbReference>
<evidence type="ECO:0000256" key="1">
    <source>
        <dbReference type="ARBA" id="ARBA00004173"/>
    </source>
</evidence>
<evidence type="ECO:0000256" key="4">
    <source>
        <dbReference type="ARBA" id="ARBA00023128"/>
    </source>
</evidence>
<reference evidence="7 8" key="1">
    <citation type="journal article" date="2016" name="Proc. Natl. Acad. Sci. U.S.A.">
        <title>Comparative genomics of biotechnologically important yeasts.</title>
        <authorList>
            <person name="Riley R."/>
            <person name="Haridas S."/>
            <person name="Wolfe K.H."/>
            <person name="Lopes M.R."/>
            <person name="Hittinger C.T."/>
            <person name="Goeker M."/>
            <person name="Salamov A.A."/>
            <person name="Wisecaver J.H."/>
            <person name="Long T.M."/>
            <person name="Calvey C.H."/>
            <person name="Aerts A.L."/>
            <person name="Barry K.W."/>
            <person name="Choi C."/>
            <person name="Clum A."/>
            <person name="Coughlan A.Y."/>
            <person name="Deshpande S."/>
            <person name="Douglass A.P."/>
            <person name="Hanson S.J."/>
            <person name="Klenk H.-P."/>
            <person name="LaButti K.M."/>
            <person name="Lapidus A."/>
            <person name="Lindquist E.A."/>
            <person name="Lipzen A.M."/>
            <person name="Meier-Kolthoff J.P."/>
            <person name="Ohm R.A."/>
            <person name="Otillar R.P."/>
            <person name="Pangilinan J.L."/>
            <person name="Peng Y."/>
            <person name="Rokas A."/>
            <person name="Rosa C.A."/>
            <person name="Scheuner C."/>
            <person name="Sibirny A.A."/>
            <person name="Slot J.C."/>
            <person name="Stielow J.B."/>
            <person name="Sun H."/>
            <person name="Kurtzman C.P."/>
            <person name="Blackwell M."/>
            <person name="Grigoriev I.V."/>
            <person name="Jeffries T.W."/>
        </authorList>
    </citation>
    <scope>NUCLEOTIDE SEQUENCE [LARGE SCALE GENOMIC DNA]</scope>
    <source>
        <strain evidence="7 8">NRRL Y-11557</strain>
    </source>
</reference>
<evidence type="ECO:0000256" key="2">
    <source>
        <dbReference type="ARBA" id="ARBA00007596"/>
    </source>
</evidence>
<keyword evidence="3" id="KW-0689">Ribosomal protein</keyword>
<evidence type="ECO:0000313" key="8">
    <source>
        <dbReference type="Proteomes" id="UP000094385"/>
    </source>
</evidence>
<dbReference type="PANTHER" id="PTHR47037">
    <property type="entry name" value="39S RIBOSOMAL PROTEIN L33, MITOCHONDRIAL"/>
    <property type="match status" value="1"/>
</dbReference>
<evidence type="ECO:0000256" key="6">
    <source>
        <dbReference type="ARBA" id="ARBA00035275"/>
    </source>
</evidence>
<protein>
    <recommendedName>
        <fullName evidence="6">Large ribosomal subunit protein bL33m</fullName>
    </recommendedName>
</protein>
<dbReference type="GO" id="GO:0006412">
    <property type="term" value="P:translation"/>
    <property type="evidence" value="ECO:0007669"/>
    <property type="project" value="InterPro"/>
</dbReference>
<dbReference type="Gene3D" id="2.20.28.120">
    <property type="entry name" value="Ribosomal protein L33"/>
    <property type="match status" value="1"/>
</dbReference>